<evidence type="ECO:0000313" key="4">
    <source>
        <dbReference type="Proteomes" id="UP001454036"/>
    </source>
</evidence>
<dbReference type="Gene3D" id="3.60.10.10">
    <property type="entry name" value="Endonuclease/exonuclease/phosphatase"/>
    <property type="match status" value="1"/>
</dbReference>
<comment type="caution">
    <text evidence="3">The sequence shown here is derived from an EMBL/GenBank/DDBJ whole genome shotgun (WGS) entry which is preliminary data.</text>
</comment>
<gene>
    <name evidence="3" type="ORF">LIER_11405</name>
</gene>
<dbReference type="GO" id="GO:0000175">
    <property type="term" value="F:3'-5'-RNA exonuclease activity"/>
    <property type="evidence" value="ECO:0007669"/>
    <property type="project" value="TreeGrafter"/>
</dbReference>
<dbReference type="EMBL" id="BAABME010002111">
    <property type="protein sequence ID" value="GAA0153083.1"/>
    <property type="molecule type" value="Genomic_DNA"/>
</dbReference>
<dbReference type="InterPro" id="IPR036691">
    <property type="entry name" value="Endo/exonu/phosph_ase_sf"/>
</dbReference>
<accession>A0AAV3PP60</accession>
<feature type="compositionally biased region" description="Basic residues" evidence="1">
    <location>
        <begin position="34"/>
        <end position="59"/>
    </location>
</feature>
<keyword evidence="4" id="KW-1185">Reference proteome</keyword>
<evidence type="ECO:0000313" key="3">
    <source>
        <dbReference type="EMBL" id="GAA0153083.1"/>
    </source>
</evidence>
<reference evidence="3 4" key="1">
    <citation type="submission" date="2024-01" db="EMBL/GenBank/DDBJ databases">
        <title>The complete chloroplast genome sequence of Lithospermum erythrorhizon: insights into the phylogenetic relationship among Boraginaceae species and the maternal lineages of purple gromwells.</title>
        <authorList>
            <person name="Okada T."/>
            <person name="Watanabe K."/>
        </authorList>
    </citation>
    <scope>NUCLEOTIDE SEQUENCE [LARGE SCALE GENOMIC DNA]</scope>
</reference>
<feature type="region of interest" description="Disordered" evidence="1">
    <location>
        <begin position="1"/>
        <end position="63"/>
    </location>
</feature>
<organism evidence="3 4">
    <name type="scientific">Lithospermum erythrorhizon</name>
    <name type="common">Purple gromwell</name>
    <name type="synonym">Lithospermum officinale var. erythrorhizon</name>
    <dbReference type="NCBI Taxonomy" id="34254"/>
    <lineage>
        <taxon>Eukaryota</taxon>
        <taxon>Viridiplantae</taxon>
        <taxon>Streptophyta</taxon>
        <taxon>Embryophyta</taxon>
        <taxon>Tracheophyta</taxon>
        <taxon>Spermatophyta</taxon>
        <taxon>Magnoliopsida</taxon>
        <taxon>eudicotyledons</taxon>
        <taxon>Gunneridae</taxon>
        <taxon>Pentapetalae</taxon>
        <taxon>asterids</taxon>
        <taxon>lamiids</taxon>
        <taxon>Boraginales</taxon>
        <taxon>Boraginaceae</taxon>
        <taxon>Boraginoideae</taxon>
        <taxon>Lithospermeae</taxon>
        <taxon>Lithospermum</taxon>
    </lineage>
</organism>
<dbReference type="PANTHER" id="PTHR12121">
    <property type="entry name" value="CARBON CATABOLITE REPRESSOR PROTEIN 4"/>
    <property type="match status" value="1"/>
</dbReference>
<feature type="domain" description="Endonuclease/exonuclease/phosphatase" evidence="2">
    <location>
        <begin position="86"/>
        <end position="418"/>
    </location>
</feature>
<protein>
    <submittedName>
        <fullName evidence="3">mRNA polyadenylation factor</fullName>
    </submittedName>
</protein>
<proteinExistence type="predicted"/>
<dbReference type="SUPFAM" id="SSF56219">
    <property type="entry name" value="DNase I-like"/>
    <property type="match status" value="1"/>
</dbReference>
<dbReference type="PANTHER" id="PTHR12121:SF74">
    <property type="entry name" value="CARBON CATABOLITE REPRESSOR PROTEIN 4 HOMOLOG 5"/>
    <property type="match status" value="1"/>
</dbReference>
<sequence>MTQRRRTGGGSEAAPPPPATTLNKHIRFSDDHHHSSKNKNKRKRKLINNHNKKNPKKNHAATEDFRQWSYSSRDFSKYNDRVVFVSYNILGVENAEKHEDLYKNVQPEYLDWDHRKRLLRKEIKKYNAGVLCLQEVDRFDELERLLRKDGFAGVYMARTGEASDGCAIFWKSELFTLLHEENIQFQRFGLRHNVAQFCVFKMNLNNSSSSSKTQNSKGISSKKIVVGNIHVLFNPNRGDVKLGQMRMFLEKAQTLSSEWGNIPVVLGGDLNSSPESAIYQFIASSELDVRLHDRRKVSGQDSAVGNPASRSRYYAFSRPFFNQWSEEELHLATGERRISLLKHNLELSSAYAGIPGRAITRDRMGEPRATSFHSMFMGTVDYIWHTTDLVPVRVLETLPIHILRRTRGLPSQRWGSDHLALVCELAFIDEDMES</sequence>
<dbReference type="InterPro" id="IPR050410">
    <property type="entry name" value="CCR4/nocturin_mRNA_transcr"/>
</dbReference>
<dbReference type="FunFam" id="3.60.10.10:FF:000080">
    <property type="entry name" value="Carbon catabolite repressor protein 4 homolog 3"/>
    <property type="match status" value="1"/>
</dbReference>
<dbReference type="Proteomes" id="UP001454036">
    <property type="component" value="Unassembled WGS sequence"/>
</dbReference>
<dbReference type="InterPro" id="IPR005135">
    <property type="entry name" value="Endo/exonuclease/phosphatase"/>
</dbReference>
<dbReference type="AlphaFoldDB" id="A0AAV3PP60"/>
<evidence type="ECO:0000256" key="1">
    <source>
        <dbReference type="SAM" id="MobiDB-lite"/>
    </source>
</evidence>
<evidence type="ECO:0000259" key="2">
    <source>
        <dbReference type="Pfam" id="PF03372"/>
    </source>
</evidence>
<name>A0AAV3PP60_LITER</name>
<dbReference type="Pfam" id="PF03372">
    <property type="entry name" value="Exo_endo_phos"/>
    <property type="match status" value="1"/>
</dbReference>